<dbReference type="RefSeq" id="WP_241051146.1">
    <property type="nucleotide sequence ID" value="NZ_JAKZBV010000001.1"/>
</dbReference>
<proteinExistence type="predicted"/>
<name>A0ABS9TX72_9MICC</name>
<reference evidence="1 2" key="1">
    <citation type="submission" date="2022-03" db="EMBL/GenBank/DDBJ databases">
        <title>Sinomonas sp. isolated from a soil.</title>
        <authorList>
            <person name="Han J."/>
            <person name="Kim D.-U."/>
        </authorList>
    </citation>
    <scope>NUCLEOTIDE SEQUENCE [LARGE SCALE GENOMIC DNA]</scope>
    <source>
        <strain evidence="1 2">5-5</strain>
    </source>
</reference>
<accession>A0ABS9TX72</accession>
<comment type="caution">
    <text evidence="1">The sequence shown here is derived from an EMBL/GenBank/DDBJ whole genome shotgun (WGS) entry which is preliminary data.</text>
</comment>
<evidence type="ECO:0000313" key="1">
    <source>
        <dbReference type="EMBL" id="MCH6469004.1"/>
    </source>
</evidence>
<keyword evidence="2" id="KW-1185">Reference proteome</keyword>
<organism evidence="1 2">
    <name type="scientific">Sinomonas terrae</name>
    <dbReference type="NCBI Taxonomy" id="2908838"/>
    <lineage>
        <taxon>Bacteria</taxon>
        <taxon>Bacillati</taxon>
        <taxon>Actinomycetota</taxon>
        <taxon>Actinomycetes</taxon>
        <taxon>Micrococcales</taxon>
        <taxon>Micrococcaceae</taxon>
        <taxon>Sinomonas</taxon>
    </lineage>
</organism>
<sequence>MASYVGAERASSTDPRDWGRALAVALERLLEAARLDGRYAQHEHLCGVDLVLRIEEDGDGAKVAVRWVPEDGGADNGERERLAS</sequence>
<gene>
    <name evidence="1" type="ORF">L0M17_03210</name>
</gene>
<protein>
    <recommendedName>
        <fullName evidence="3">Amphi-Trp domain-containing protein</fullName>
    </recommendedName>
</protein>
<dbReference type="Proteomes" id="UP001202922">
    <property type="component" value="Unassembled WGS sequence"/>
</dbReference>
<evidence type="ECO:0000313" key="2">
    <source>
        <dbReference type="Proteomes" id="UP001202922"/>
    </source>
</evidence>
<evidence type="ECO:0008006" key="3">
    <source>
        <dbReference type="Google" id="ProtNLM"/>
    </source>
</evidence>
<dbReference type="EMBL" id="JAKZBV010000001">
    <property type="protein sequence ID" value="MCH6469004.1"/>
    <property type="molecule type" value="Genomic_DNA"/>
</dbReference>